<dbReference type="GO" id="GO:0016020">
    <property type="term" value="C:membrane"/>
    <property type="evidence" value="ECO:0007669"/>
    <property type="project" value="TreeGrafter"/>
</dbReference>
<dbReference type="GO" id="GO:0003824">
    <property type="term" value="F:catalytic activity"/>
    <property type="evidence" value="ECO:0007669"/>
    <property type="project" value="InterPro"/>
</dbReference>
<accession>A0A1H3R5S6</accession>
<dbReference type="PANTHER" id="PTHR43798">
    <property type="entry name" value="MONOACYLGLYCEROL LIPASE"/>
    <property type="match status" value="1"/>
</dbReference>
<dbReference type="PRINTS" id="PR00412">
    <property type="entry name" value="EPOXHYDRLASE"/>
</dbReference>
<dbReference type="InterPro" id="IPR000073">
    <property type="entry name" value="AB_hydrolase_1"/>
</dbReference>
<keyword evidence="4" id="KW-1185">Reference proteome</keyword>
<proteinExistence type="predicted"/>
<feature type="signal peptide" evidence="1">
    <location>
        <begin position="1"/>
        <end position="28"/>
    </location>
</feature>
<organism evidence="3 4">
    <name type="scientific">Amycolatopsis xylanica</name>
    <dbReference type="NCBI Taxonomy" id="589385"/>
    <lineage>
        <taxon>Bacteria</taxon>
        <taxon>Bacillati</taxon>
        <taxon>Actinomycetota</taxon>
        <taxon>Actinomycetes</taxon>
        <taxon>Pseudonocardiales</taxon>
        <taxon>Pseudonocardiaceae</taxon>
        <taxon>Amycolatopsis</taxon>
    </lineage>
</organism>
<sequence length="341" mass="36655">MLSRRTFGRIVGAGAVASVAGLPSVAAAAAAPVTGDARPARGLGPIRQIKTDVLDMGYHEVGPANGEAVLLGHGWPYSPQAYAEVAPELARRGYRVLVPYLRGHGTTRFLSASTFRSGQQAALGSDMIAFLDALGVKQAIFGGYDWGGRALNVAAALWPERCLGLVSVNNYLVQNLALAQMPDPAATEAAHWYYFYFLTERGRAGLTANTRDLARVVWTKNSPLWRFTDADFEAAAALFDNPDYVDIVLHVYRHRLLTEPGDPRYDALEAQLAKQPKITMPAVTLDGIADGSVPATDGTATAKFFAGPRVHHQVPGAGHNLPQERPRAFVNAVLEVASLRK</sequence>
<name>A0A1H3R5S6_9PSEU</name>
<dbReference type="EMBL" id="FNON01000010">
    <property type="protein sequence ID" value="SDZ20956.1"/>
    <property type="molecule type" value="Genomic_DNA"/>
</dbReference>
<evidence type="ECO:0000313" key="3">
    <source>
        <dbReference type="EMBL" id="SDZ20956.1"/>
    </source>
</evidence>
<evidence type="ECO:0000259" key="2">
    <source>
        <dbReference type="Pfam" id="PF00561"/>
    </source>
</evidence>
<evidence type="ECO:0000313" key="4">
    <source>
        <dbReference type="Proteomes" id="UP000199515"/>
    </source>
</evidence>
<dbReference type="InterPro" id="IPR000639">
    <property type="entry name" value="Epox_hydrolase-like"/>
</dbReference>
<dbReference type="InterPro" id="IPR050266">
    <property type="entry name" value="AB_hydrolase_sf"/>
</dbReference>
<dbReference type="InterPro" id="IPR006311">
    <property type="entry name" value="TAT_signal"/>
</dbReference>
<protein>
    <submittedName>
        <fullName evidence="3">Pimeloyl-ACP methyl ester carboxylesterase</fullName>
    </submittedName>
</protein>
<dbReference type="InterPro" id="IPR029058">
    <property type="entry name" value="AB_hydrolase_fold"/>
</dbReference>
<dbReference type="Proteomes" id="UP000199515">
    <property type="component" value="Unassembled WGS sequence"/>
</dbReference>
<gene>
    <name evidence="3" type="ORF">SAMN05421504_110288</name>
</gene>
<dbReference type="PROSITE" id="PS51318">
    <property type="entry name" value="TAT"/>
    <property type="match status" value="1"/>
</dbReference>
<evidence type="ECO:0000256" key="1">
    <source>
        <dbReference type="SAM" id="SignalP"/>
    </source>
</evidence>
<dbReference type="Pfam" id="PF00561">
    <property type="entry name" value="Abhydrolase_1"/>
    <property type="match status" value="1"/>
</dbReference>
<feature type="chain" id="PRO_5011793862" evidence="1">
    <location>
        <begin position="29"/>
        <end position="341"/>
    </location>
</feature>
<feature type="domain" description="AB hydrolase-1" evidence="2">
    <location>
        <begin position="68"/>
        <end position="206"/>
    </location>
</feature>
<reference evidence="3 4" key="1">
    <citation type="submission" date="2016-10" db="EMBL/GenBank/DDBJ databases">
        <authorList>
            <person name="de Groot N.N."/>
        </authorList>
    </citation>
    <scope>NUCLEOTIDE SEQUENCE [LARGE SCALE GENOMIC DNA]</scope>
    <source>
        <strain evidence="3 4">CPCC 202699</strain>
    </source>
</reference>
<dbReference type="PANTHER" id="PTHR43798:SF33">
    <property type="entry name" value="HYDROLASE, PUTATIVE (AFU_ORTHOLOGUE AFUA_2G14860)-RELATED"/>
    <property type="match status" value="1"/>
</dbReference>
<dbReference type="Gene3D" id="3.40.50.1820">
    <property type="entry name" value="alpha/beta hydrolase"/>
    <property type="match status" value="1"/>
</dbReference>
<keyword evidence="1" id="KW-0732">Signal</keyword>
<dbReference type="RefSeq" id="WP_091297496.1">
    <property type="nucleotide sequence ID" value="NZ_FNON01000010.1"/>
</dbReference>
<dbReference type="AlphaFoldDB" id="A0A1H3R5S6"/>
<dbReference type="SUPFAM" id="SSF53474">
    <property type="entry name" value="alpha/beta-Hydrolases"/>
    <property type="match status" value="1"/>
</dbReference>
<dbReference type="STRING" id="589385.SAMN05421504_110288"/>
<dbReference type="OrthoDB" id="2987348at2"/>